<dbReference type="AlphaFoldDB" id="A0A137NST3"/>
<accession>A0A137NST3</accession>
<name>A0A137NST3_CONC2</name>
<reference evidence="1 2" key="1">
    <citation type="journal article" date="2015" name="Genome Biol. Evol.">
        <title>Phylogenomic analyses indicate that early fungi evolved digesting cell walls of algal ancestors of land plants.</title>
        <authorList>
            <person name="Chang Y."/>
            <person name="Wang S."/>
            <person name="Sekimoto S."/>
            <person name="Aerts A.L."/>
            <person name="Choi C."/>
            <person name="Clum A."/>
            <person name="LaButti K.M."/>
            <person name="Lindquist E.A."/>
            <person name="Yee Ngan C."/>
            <person name="Ohm R.A."/>
            <person name="Salamov A.A."/>
            <person name="Grigoriev I.V."/>
            <person name="Spatafora J.W."/>
            <person name="Berbee M.L."/>
        </authorList>
    </citation>
    <scope>NUCLEOTIDE SEQUENCE [LARGE SCALE GENOMIC DNA]</scope>
    <source>
        <strain evidence="1 2">NRRL 28638</strain>
    </source>
</reference>
<keyword evidence="2" id="KW-1185">Reference proteome</keyword>
<sequence length="379" mass="44039">MSSKKLKWSFILSLPELNQYLSKPDLTNNSQISSYNRTKLKSFLFKSVNINDLIDLIPEDMAYEADFEKNHKELNSKFSHIQEFVKRIEFTLSTNPFLIPVIVDYFFNISNLTIREAILPHHIFKLVVNNLKNIKILKINYCLILFDTLANEVEDIQLPEGLSALQLTQTGGVSTVQFENIADFYNDDSDEESETRIVNLRFSTKFSNLKKLRFLRGSDQTATTLESFILENRELEVLDVYTDQLSTHVYNLLATHCSNLKSLKILPSSEGLHQLLEFDQYPTIPSVENLNLQKLGDYGGTILYYLISPFPNVKNLTLSRIHPFKPRIYKIVQNFKKLKKLIIYAAHRHDNLDNFDIKSDTLDTLELNEFNNIRFNMFC</sequence>
<dbReference type="Proteomes" id="UP000070444">
    <property type="component" value="Unassembled WGS sequence"/>
</dbReference>
<protein>
    <recommendedName>
        <fullName evidence="3">RNI-like protein</fullName>
    </recommendedName>
</protein>
<proteinExistence type="predicted"/>
<dbReference type="InterPro" id="IPR032675">
    <property type="entry name" value="LRR_dom_sf"/>
</dbReference>
<dbReference type="Gene3D" id="3.80.10.10">
    <property type="entry name" value="Ribonuclease Inhibitor"/>
    <property type="match status" value="1"/>
</dbReference>
<gene>
    <name evidence="1" type="ORF">CONCODRAFT_138085</name>
</gene>
<evidence type="ECO:0000313" key="2">
    <source>
        <dbReference type="Proteomes" id="UP000070444"/>
    </source>
</evidence>
<evidence type="ECO:0008006" key="3">
    <source>
        <dbReference type="Google" id="ProtNLM"/>
    </source>
</evidence>
<organism evidence="1 2">
    <name type="scientific">Conidiobolus coronatus (strain ATCC 28846 / CBS 209.66 / NRRL 28638)</name>
    <name type="common">Delacroixia coronata</name>
    <dbReference type="NCBI Taxonomy" id="796925"/>
    <lineage>
        <taxon>Eukaryota</taxon>
        <taxon>Fungi</taxon>
        <taxon>Fungi incertae sedis</taxon>
        <taxon>Zoopagomycota</taxon>
        <taxon>Entomophthoromycotina</taxon>
        <taxon>Entomophthoromycetes</taxon>
        <taxon>Entomophthorales</taxon>
        <taxon>Ancylistaceae</taxon>
        <taxon>Conidiobolus</taxon>
    </lineage>
</organism>
<dbReference type="SUPFAM" id="SSF52047">
    <property type="entry name" value="RNI-like"/>
    <property type="match status" value="1"/>
</dbReference>
<dbReference type="EMBL" id="KQ964819">
    <property type="protein sequence ID" value="KXN65776.1"/>
    <property type="molecule type" value="Genomic_DNA"/>
</dbReference>
<evidence type="ECO:0000313" key="1">
    <source>
        <dbReference type="EMBL" id="KXN65776.1"/>
    </source>
</evidence>